<comment type="caution">
    <text evidence="2">The sequence shown here is derived from an EMBL/GenBank/DDBJ whole genome shotgun (WGS) entry which is preliminary data.</text>
</comment>
<proteinExistence type="predicted"/>
<evidence type="ECO:0000256" key="1">
    <source>
        <dbReference type="SAM" id="Phobius"/>
    </source>
</evidence>
<name>A0A1E7KZ72_9ACTN</name>
<dbReference type="AlphaFoldDB" id="A0A1E7KZ72"/>
<keyword evidence="1" id="KW-0472">Membrane</keyword>
<organism evidence="2 3">
    <name type="scientific">Streptomyces nanshensis</name>
    <dbReference type="NCBI Taxonomy" id="518642"/>
    <lineage>
        <taxon>Bacteria</taxon>
        <taxon>Bacillati</taxon>
        <taxon>Actinomycetota</taxon>
        <taxon>Actinomycetes</taxon>
        <taxon>Kitasatosporales</taxon>
        <taxon>Streptomycetaceae</taxon>
        <taxon>Streptomyces</taxon>
    </lineage>
</organism>
<gene>
    <name evidence="2" type="ORF">AN218_22320</name>
</gene>
<feature type="transmembrane region" description="Helical" evidence="1">
    <location>
        <begin position="88"/>
        <end position="109"/>
    </location>
</feature>
<feature type="transmembrane region" description="Helical" evidence="1">
    <location>
        <begin position="6"/>
        <end position="29"/>
    </location>
</feature>
<evidence type="ECO:0000313" key="2">
    <source>
        <dbReference type="EMBL" id="OEV09214.1"/>
    </source>
</evidence>
<dbReference type="RefSeq" id="WP_070018681.1">
    <property type="nucleotide sequence ID" value="NZ_LJGW01000377.1"/>
</dbReference>
<keyword evidence="1" id="KW-1133">Transmembrane helix</keyword>
<accession>A0A1E7KZ72</accession>
<evidence type="ECO:0000313" key="3">
    <source>
        <dbReference type="Proteomes" id="UP000176005"/>
    </source>
</evidence>
<keyword evidence="1" id="KW-0812">Transmembrane</keyword>
<protein>
    <submittedName>
        <fullName evidence="2">Uncharacterized protein</fullName>
    </submittedName>
</protein>
<sequence length="287" mass="31048">MTNLMPWLTQVVGLLMALMAVGTMLSGLARHDVPKMVGGTVGGVLATVVLSGGLEKARDLFVGDLSDYGQPSKPNGTGAPPSFPWSTVGHLLLAAAAGVAVGFGVRLAVRWYRRRRKAKRESEEQIAAVARRRTAIQADHDAVREEYGKLRTSLEWLDVLALDDVTVPQTASFLNAMYAADDAARGEDVDAYRDAVSQLRLRWKAALTHARKTGTSAFSPQERDAIGRARKLLARARDGSGSEHERYADLAKARKMLAGIVELPEEAVASLEAQHRLSLTKGGEHRS</sequence>
<reference evidence="2 3" key="1">
    <citation type="journal article" date="2016" name="Front. Microbiol.">
        <title>Comparative Genomics Analysis of Streptomyces Species Reveals Their Adaptation to the Marine Environment and Their Diversity at the Genomic Level.</title>
        <authorList>
            <person name="Tian X."/>
            <person name="Zhang Z."/>
            <person name="Yang T."/>
            <person name="Chen M."/>
            <person name="Li J."/>
            <person name="Chen F."/>
            <person name="Yang J."/>
            <person name="Li W."/>
            <person name="Zhang B."/>
            <person name="Zhang Z."/>
            <person name="Wu J."/>
            <person name="Zhang C."/>
            <person name="Long L."/>
            <person name="Xiao J."/>
        </authorList>
    </citation>
    <scope>NUCLEOTIDE SEQUENCE [LARGE SCALE GENOMIC DNA]</scope>
    <source>
        <strain evidence="2 3">SCSIO 10429</strain>
    </source>
</reference>
<dbReference type="EMBL" id="LJGW01000377">
    <property type="protein sequence ID" value="OEV09214.1"/>
    <property type="molecule type" value="Genomic_DNA"/>
</dbReference>
<dbReference type="Proteomes" id="UP000176005">
    <property type="component" value="Unassembled WGS sequence"/>
</dbReference>
<keyword evidence="3" id="KW-1185">Reference proteome</keyword>
<dbReference type="PATRIC" id="fig|518642.10.peg.4703"/>